<evidence type="ECO:0000313" key="2">
    <source>
        <dbReference type="Proteomes" id="UP001243846"/>
    </source>
</evidence>
<protein>
    <submittedName>
        <fullName evidence="1">Uncharacterized protein</fullName>
    </submittedName>
</protein>
<reference evidence="2" key="1">
    <citation type="journal article" date="2019" name="Int. J. Syst. Evol. Microbiol.">
        <title>The Global Catalogue of Microorganisms (GCM) 10K type strain sequencing project: providing services to taxonomists for standard genome sequencing and annotation.</title>
        <authorList>
            <consortium name="The Broad Institute Genomics Platform"/>
            <consortium name="The Broad Institute Genome Sequencing Center for Infectious Disease"/>
            <person name="Wu L."/>
            <person name="Ma J."/>
        </authorList>
    </citation>
    <scope>NUCLEOTIDE SEQUENCE [LARGE SCALE GENOMIC DNA]</scope>
    <source>
        <strain evidence="2">CECT 8482</strain>
    </source>
</reference>
<comment type="caution">
    <text evidence="1">The sequence shown here is derived from an EMBL/GenBank/DDBJ whole genome shotgun (WGS) entry which is preliminary data.</text>
</comment>
<sequence>MFMDDGFVTKVLTSRQKAAIVVRYLLTTGDDLDLSALPPPRRPALPRKSPRWS</sequence>
<gene>
    <name evidence="1" type="ORF">QWZ10_11115</name>
</gene>
<keyword evidence="2" id="KW-1185">Reference proteome</keyword>
<evidence type="ECO:0000313" key="1">
    <source>
        <dbReference type="EMBL" id="MDN3712209.1"/>
    </source>
</evidence>
<name>A0ABT8DA78_9RHOB</name>
<dbReference type="RefSeq" id="WP_377787118.1">
    <property type="nucleotide sequence ID" value="NZ_JBHUOC010000001.1"/>
</dbReference>
<organism evidence="1 2">
    <name type="scientific">Paracoccus cavernae</name>
    <dbReference type="NCBI Taxonomy" id="1571207"/>
    <lineage>
        <taxon>Bacteria</taxon>
        <taxon>Pseudomonadati</taxon>
        <taxon>Pseudomonadota</taxon>
        <taxon>Alphaproteobacteria</taxon>
        <taxon>Rhodobacterales</taxon>
        <taxon>Paracoccaceae</taxon>
        <taxon>Paracoccus</taxon>
    </lineage>
</organism>
<accession>A0ABT8DA78</accession>
<dbReference type="EMBL" id="JAUFRC010000001">
    <property type="protein sequence ID" value="MDN3712209.1"/>
    <property type="molecule type" value="Genomic_DNA"/>
</dbReference>
<proteinExistence type="predicted"/>
<dbReference type="Proteomes" id="UP001243846">
    <property type="component" value="Unassembled WGS sequence"/>
</dbReference>